<accession>A0A1Y1QDZ5</accession>
<comment type="caution">
    <text evidence="2">The sequence shown here is derived from an EMBL/GenBank/DDBJ whole genome shotgun (WGS) entry which is preliminary data.</text>
</comment>
<dbReference type="Proteomes" id="UP000192491">
    <property type="component" value="Unassembled WGS sequence"/>
</dbReference>
<reference evidence="2 3" key="1">
    <citation type="submission" date="2017-01" db="EMBL/GenBank/DDBJ databases">
        <title>Novel large sulfur bacteria in the metagenomes of groundwater-fed chemosynthetic microbial mats in the Lake Huron basin.</title>
        <authorList>
            <person name="Sharrar A.M."/>
            <person name="Flood B.E."/>
            <person name="Bailey J.V."/>
            <person name="Jones D.S."/>
            <person name="Biddanda B."/>
            <person name="Ruberg S.A."/>
            <person name="Marcus D.N."/>
            <person name="Dick G.J."/>
        </authorList>
    </citation>
    <scope>NUCLEOTIDE SEQUENCE [LARGE SCALE GENOMIC DNA]</scope>
    <source>
        <strain evidence="2">A8</strain>
    </source>
</reference>
<dbReference type="AlphaFoldDB" id="A0A1Y1QDZ5"/>
<evidence type="ECO:0000313" key="3">
    <source>
        <dbReference type="Proteomes" id="UP000192491"/>
    </source>
</evidence>
<feature type="signal peptide" evidence="1">
    <location>
        <begin position="1"/>
        <end position="22"/>
    </location>
</feature>
<name>A0A1Y1QDZ5_9GAMM</name>
<sequence>MKHHAFKLAALACLFSLHSAQAAVMLSGGLSHEYTLNPGGTVSGVLELKNTGNEPAEVKIYQEDVKIKADGSTEYTPGTGSHNRSNANWISLGTDRVMLDPGASQSVPYTVQVPTGNLQGSYWSMLMLEPVSNKSRESQLAQTPSDQPSLTIHQKVRYAVQVLANVGNKGASNLTFAAPSVARDTQGVRWFSVDLSNTGTRHSRPKVSLDVFAANGSSVGKFEAETHGLYTGEREAFNINLDSLQPGNYKALLAAEDNNSGQIFGSDINLTIKP</sequence>
<gene>
    <name evidence="2" type="ORF">BWK73_40090</name>
</gene>
<protein>
    <recommendedName>
        <fullName evidence="4">Intracellular proteinase inhibitor BsuPI domain-containing protein</fullName>
    </recommendedName>
</protein>
<feature type="chain" id="PRO_5012010884" description="Intracellular proteinase inhibitor BsuPI domain-containing protein" evidence="1">
    <location>
        <begin position="23"/>
        <end position="274"/>
    </location>
</feature>
<evidence type="ECO:0000313" key="2">
    <source>
        <dbReference type="EMBL" id="OQX03273.1"/>
    </source>
</evidence>
<evidence type="ECO:0000256" key="1">
    <source>
        <dbReference type="SAM" id="SignalP"/>
    </source>
</evidence>
<dbReference type="EMBL" id="MTEJ01000419">
    <property type="protein sequence ID" value="OQX03273.1"/>
    <property type="molecule type" value="Genomic_DNA"/>
</dbReference>
<organism evidence="2 3">
    <name type="scientific">Thiothrix lacustris</name>
    <dbReference type="NCBI Taxonomy" id="525917"/>
    <lineage>
        <taxon>Bacteria</taxon>
        <taxon>Pseudomonadati</taxon>
        <taxon>Pseudomonadota</taxon>
        <taxon>Gammaproteobacteria</taxon>
        <taxon>Thiotrichales</taxon>
        <taxon>Thiotrichaceae</taxon>
        <taxon>Thiothrix</taxon>
    </lineage>
</organism>
<evidence type="ECO:0008006" key="4">
    <source>
        <dbReference type="Google" id="ProtNLM"/>
    </source>
</evidence>
<proteinExistence type="predicted"/>
<keyword evidence="1" id="KW-0732">Signal</keyword>